<accession>A0A0M3JWK8</accession>
<reference evidence="3" key="1">
    <citation type="submission" date="2017-02" db="UniProtKB">
        <authorList>
            <consortium name="WormBaseParasite"/>
        </authorList>
    </citation>
    <scope>IDENTIFICATION</scope>
</reference>
<dbReference type="Proteomes" id="UP000267096">
    <property type="component" value="Unassembled WGS sequence"/>
</dbReference>
<evidence type="ECO:0000313" key="1">
    <source>
        <dbReference type="EMBL" id="VDK46673.1"/>
    </source>
</evidence>
<organism evidence="3">
    <name type="scientific">Anisakis simplex</name>
    <name type="common">Herring worm</name>
    <dbReference type="NCBI Taxonomy" id="6269"/>
    <lineage>
        <taxon>Eukaryota</taxon>
        <taxon>Metazoa</taxon>
        <taxon>Ecdysozoa</taxon>
        <taxon>Nematoda</taxon>
        <taxon>Chromadorea</taxon>
        <taxon>Rhabditida</taxon>
        <taxon>Spirurina</taxon>
        <taxon>Ascaridomorpha</taxon>
        <taxon>Ascaridoidea</taxon>
        <taxon>Anisakidae</taxon>
        <taxon>Anisakis</taxon>
        <taxon>Anisakis simplex complex</taxon>
    </lineage>
</organism>
<name>A0A0M3JWK8_ANISI</name>
<sequence length="75" mass="8380">MSKLSDVALKMFKARGTSHALKTKGYDDVNIESKLLFRSKRALSAVNLFCPSSNIQADVNERHALRHSCAKRDSD</sequence>
<keyword evidence="2" id="KW-1185">Reference proteome</keyword>
<evidence type="ECO:0000313" key="2">
    <source>
        <dbReference type="Proteomes" id="UP000267096"/>
    </source>
</evidence>
<evidence type="ECO:0000313" key="3">
    <source>
        <dbReference type="WBParaSite" id="ASIM_0001267801-mRNA-1"/>
    </source>
</evidence>
<dbReference type="AlphaFoldDB" id="A0A0M3JWK8"/>
<protein>
    <submittedName>
        <fullName evidence="3">Transposase</fullName>
    </submittedName>
</protein>
<dbReference type="WBParaSite" id="ASIM_0001267801-mRNA-1">
    <property type="protein sequence ID" value="ASIM_0001267801-mRNA-1"/>
    <property type="gene ID" value="ASIM_0001267801"/>
</dbReference>
<reference evidence="1 2" key="2">
    <citation type="submission" date="2018-11" db="EMBL/GenBank/DDBJ databases">
        <authorList>
            <consortium name="Pathogen Informatics"/>
        </authorList>
    </citation>
    <scope>NUCLEOTIDE SEQUENCE [LARGE SCALE GENOMIC DNA]</scope>
</reference>
<gene>
    <name evidence="1" type="ORF">ASIM_LOCUS12144</name>
</gene>
<proteinExistence type="predicted"/>
<dbReference type="EMBL" id="UYRR01031144">
    <property type="protein sequence ID" value="VDK46673.1"/>
    <property type="molecule type" value="Genomic_DNA"/>
</dbReference>